<evidence type="ECO:0000313" key="3">
    <source>
        <dbReference type="Proteomes" id="UP001292094"/>
    </source>
</evidence>
<accession>A0AAE1PE87</accession>
<reference evidence="2" key="1">
    <citation type="submission" date="2023-11" db="EMBL/GenBank/DDBJ databases">
        <title>Genome assemblies of two species of porcelain crab, Petrolisthes cinctipes and Petrolisthes manimaculis (Anomura: Porcellanidae).</title>
        <authorList>
            <person name="Angst P."/>
        </authorList>
    </citation>
    <scope>NUCLEOTIDE SEQUENCE</scope>
    <source>
        <strain evidence="2">PB745_02</strain>
        <tissue evidence="2">Gill</tissue>
    </source>
</reference>
<dbReference type="Proteomes" id="UP001292094">
    <property type="component" value="Unassembled WGS sequence"/>
</dbReference>
<sequence>MVFWTCNLTLVGPAFHPRLLLLILAHHHHHTFEIKSGIFANKKQKKLVWVEGTDVLRSTNPNTSDNTPQHIPQQPNPQRRKGGRNGVSWGLAWCKSFFDSGSLDKSEPAALPCLPHPNSLNPVRPITTWQPWSTIALVYRSVVVCSCGCGLASSCLHGFIFQSSDKGIAARRALTP</sequence>
<evidence type="ECO:0000313" key="2">
    <source>
        <dbReference type="EMBL" id="KAK4305891.1"/>
    </source>
</evidence>
<feature type="compositionally biased region" description="Polar residues" evidence="1">
    <location>
        <begin position="58"/>
        <end position="77"/>
    </location>
</feature>
<comment type="caution">
    <text evidence="2">The sequence shown here is derived from an EMBL/GenBank/DDBJ whole genome shotgun (WGS) entry which is preliminary data.</text>
</comment>
<name>A0AAE1PE87_9EUCA</name>
<keyword evidence="3" id="KW-1185">Reference proteome</keyword>
<dbReference type="EMBL" id="JAWZYT010002215">
    <property type="protein sequence ID" value="KAK4305891.1"/>
    <property type="molecule type" value="Genomic_DNA"/>
</dbReference>
<protein>
    <submittedName>
        <fullName evidence="2">Uncharacterized protein</fullName>
    </submittedName>
</protein>
<proteinExistence type="predicted"/>
<gene>
    <name evidence="2" type="ORF">Pmani_022243</name>
</gene>
<evidence type="ECO:0000256" key="1">
    <source>
        <dbReference type="SAM" id="MobiDB-lite"/>
    </source>
</evidence>
<feature type="region of interest" description="Disordered" evidence="1">
    <location>
        <begin position="58"/>
        <end position="84"/>
    </location>
</feature>
<organism evidence="2 3">
    <name type="scientific">Petrolisthes manimaculis</name>
    <dbReference type="NCBI Taxonomy" id="1843537"/>
    <lineage>
        <taxon>Eukaryota</taxon>
        <taxon>Metazoa</taxon>
        <taxon>Ecdysozoa</taxon>
        <taxon>Arthropoda</taxon>
        <taxon>Crustacea</taxon>
        <taxon>Multicrustacea</taxon>
        <taxon>Malacostraca</taxon>
        <taxon>Eumalacostraca</taxon>
        <taxon>Eucarida</taxon>
        <taxon>Decapoda</taxon>
        <taxon>Pleocyemata</taxon>
        <taxon>Anomura</taxon>
        <taxon>Galatheoidea</taxon>
        <taxon>Porcellanidae</taxon>
        <taxon>Petrolisthes</taxon>
    </lineage>
</organism>
<dbReference type="AlphaFoldDB" id="A0AAE1PE87"/>